<feature type="domain" description="DHHA1" evidence="2">
    <location>
        <begin position="235"/>
        <end position="332"/>
    </location>
</feature>
<dbReference type="AlphaFoldDB" id="A0A0F9VS20"/>
<reference evidence="3" key="1">
    <citation type="journal article" date="2015" name="Nature">
        <title>Complex archaea that bridge the gap between prokaryotes and eukaryotes.</title>
        <authorList>
            <person name="Spang A."/>
            <person name="Saw J.H."/>
            <person name="Jorgensen S.L."/>
            <person name="Zaremba-Niedzwiedzka K."/>
            <person name="Martijn J."/>
            <person name="Lind A.E."/>
            <person name="van Eijk R."/>
            <person name="Schleper C."/>
            <person name="Guy L."/>
            <person name="Ettema T.J."/>
        </authorList>
    </citation>
    <scope>NUCLEOTIDE SEQUENCE</scope>
</reference>
<feature type="domain" description="DDH" evidence="1">
    <location>
        <begin position="27"/>
        <end position="170"/>
    </location>
</feature>
<dbReference type="Pfam" id="PF01368">
    <property type="entry name" value="DHH"/>
    <property type="match status" value="1"/>
</dbReference>
<comment type="caution">
    <text evidence="3">The sequence shown here is derived from an EMBL/GenBank/DDBJ whole genome shotgun (WGS) entry which is preliminary data.</text>
</comment>
<dbReference type="Gene3D" id="3.90.1640.10">
    <property type="entry name" value="inorganic pyrophosphatase (n-terminal core)"/>
    <property type="match status" value="1"/>
</dbReference>
<dbReference type="InterPro" id="IPR003156">
    <property type="entry name" value="DHHA1_dom"/>
</dbReference>
<dbReference type="GO" id="GO:0003676">
    <property type="term" value="F:nucleic acid binding"/>
    <property type="evidence" value="ECO:0007669"/>
    <property type="project" value="InterPro"/>
</dbReference>
<dbReference type="Gene3D" id="3.10.310.30">
    <property type="match status" value="1"/>
</dbReference>
<dbReference type="EMBL" id="LAZR01000445">
    <property type="protein sequence ID" value="KKN68563.1"/>
    <property type="molecule type" value="Genomic_DNA"/>
</dbReference>
<gene>
    <name evidence="3" type="ORF">LCGC14_0449930</name>
</gene>
<dbReference type="InterPro" id="IPR051319">
    <property type="entry name" value="Oligoribo/pAp-PDE_c-di-AMP_PDE"/>
</dbReference>
<name>A0A0F9VS20_9ZZZZ</name>
<organism evidence="3">
    <name type="scientific">marine sediment metagenome</name>
    <dbReference type="NCBI Taxonomy" id="412755"/>
    <lineage>
        <taxon>unclassified sequences</taxon>
        <taxon>metagenomes</taxon>
        <taxon>ecological metagenomes</taxon>
    </lineage>
</organism>
<evidence type="ECO:0000313" key="3">
    <source>
        <dbReference type="EMBL" id="KKN68563.1"/>
    </source>
</evidence>
<dbReference type="PANTHER" id="PTHR47618">
    <property type="entry name" value="BIFUNCTIONAL OLIGORIBONUCLEASE AND PAP PHOSPHATASE NRNA"/>
    <property type="match status" value="1"/>
</dbReference>
<proteinExistence type="predicted"/>
<dbReference type="InterPro" id="IPR038763">
    <property type="entry name" value="DHH_sf"/>
</dbReference>
<dbReference type="Pfam" id="PF02272">
    <property type="entry name" value="DHHA1"/>
    <property type="match status" value="1"/>
</dbReference>
<dbReference type="SUPFAM" id="SSF64182">
    <property type="entry name" value="DHH phosphoesterases"/>
    <property type="match status" value="1"/>
</dbReference>
<sequence>MFSVSESSAQKTFDEVCQRIESAASLLVISHARPDGDTLGAMAGLRRAARSAGKTVAMVLPDRLPVRYEFLFPDERPASVSRFEALAGEADVIVVLDTCAANQLGGLPDKLAAIKAKVVVIDHHATPGQIGDLQWIDTSSAATGILVGDILAELGWSVDRQTAEALLTAILTDTGWLRFANTDSRCLRMVADLLDRGVRLDVLYRRIYQNDRLERIKLMARVLDGLELHGDGRIAVATICREDFAATGARPDETENLVNEALRMGSVEVSLMLIENADGVRVSLRSREIVDVAAIAERLGGGGHTRAAGVQLSDSLEVVKDRLLHACQQLLAEASGRSAGGGGRKRGG</sequence>
<evidence type="ECO:0000259" key="1">
    <source>
        <dbReference type="Pfam" id="PF01368"/>
    </source>
</evidence>
<accession>A0A0F9VS20</accession>
<dbReference type="InterPro" id="IPR001667">
    <property type="entry name" value="DDH_dom"/>
</dbReference>
<evidence type="ECO:0008006" key="4">
    <source>
        <dbReference type="Google" id="ProtNLM"/>
    </source>
</evidence>
<dbReference type="PANTHER" id="PTHR47618:SF1">
    <property type="entry name" value="BIFUNCTIONAL OLIGORIBONUCLEASE AND PAP PHOSPHATASE NRNA"/>
    <property type="match status" value="1"/>
</dbReference>
<evidence type="ECO:0000259" key="2">
    <source>
        <dbReference type="Pfam" id="PF02272"/>
    </source>
</evidence>
<protein>
    <recommendedName>
        <fullName evidence="4">DDH domain-containing protein</fullName>
    </recommendedName>
</protein>